<evidence type="ECO:0000256" key="5">
    <source>
        <dbReference type="ARBA" id="ARBA00022538"/>
    </source>
</evidence>
<keyword evidence="15" id="KW-0325">Glycoprotein</keyword>
<evidence type="ECO:0000256" key="10">
    <source>
        <dbReference type="ARBA" id="ARBA00022989"/>
    </source>
</evidence>
<dbReference type="GO" id="GO:0036376">
    <property type="term" value="P:sodium ion export across plasma membrane"/>
    <property type="evidence" value="ECO:0007669"/>
    <property type="project" value="TreeGrafter"/>
</dbReference>
<keyword evidence="5" id="KW-0633">Potassium transport</keyword>
<dbReference type="AlphaFoldDB" id="A0AA38IN11"/>
<sequence>MADKKADQFYTRPPKMGKWESFKVFLWNPETSQFLGRTGSSWGKILLFYVIFYAALIGFFAAMLAVFYQTLDDNKPKWQGANGLIGSNPGLGFRPMPPDSNVESTLIWYKTGEPLNINYWTEELDRFLEPYHKQSGSENVDNCEKKDRPDENKFCEFKITADYAPCIKDMRYGFDGKERGGPCIFLKLNKIFGWQPDFYTNATAPNDMPKHLRDHIAKEEQQGKHHVIWVDCAGENPADIENIGPINYHPQRGFKGKYFPFHNVKGYVSPLVAVHFERPQRGVLINIECKAWARNIIHDRVDRRGSVHFELMVD</sequence>
<keyword evidence="20" id="KW-1185">Reference proteome</keyword>
<evidence type="ECO:0000256" key="2">
    <source>
        <dbReference type="ARBA" id="ARBA00005876"/>
    </source>
</evidence>
<evidence type="ECO:0000256" key="13">
    <source>
        <dbReference type="ARBA" id="ARBA00023136"/>
    </source>
</evidence>
<keyword evidence="8" id="KW-0630">Potassium</keyword>
<dbReference type="GO" id="GO:1990573">
    <property type="term" value="P:potassium ion import across plasma membrane"/>
    <property type="evidence" value="ECO:0007669"/>
    <property type="project" value="TreeGrafter"/>
</dbReference>
<dbReference type="EMBL" id="JALNTZ010000004">
    <property type="protein sequence ID" value="KAJ3656982.1"/>
    <property type="molecule type" value="Genomic_DNA"/>
</dbReference>
<comment type="caution">
    <text evidence="19">The sequence shown here is derived from an EMBL/GenBank/DDBJ whole genome shotgun (WGS) entry which is preliminary data.</text>
</comment>
<keyword evidence="9" id="KW-0735">Signal-anchor</keyword>
<dbReference type="PANTHER" id="PTHR11523">
    <property type="entry name" value="SODIUM/POTASSIUM-DEPENDENT ATPASE BETA SUBUNIT"/>
    <property type="match status" value="1"/>
</dbReference>
<keyword evidence="14" id="KW-1015">Disulfide bond</keyword>
<dbReference type="GO" id="GO:0030007">
    <property type="term" value="P:intracellular potassium ion homeostasis"/>
    <property type="evidence" value="ECO:0007669"/>
    <property type="project" value="TreeGrafter"/>
</dbReference>
<evidence type="ECO:0000256" key="3">
    <source>
        <dbReference type="ARBA" id="ARBA00022448"/>
    </source>
</evidence>
<reference evidence="19" key="1">
    <citation type="journal article" date="2023" name="G3 (Bethesda)">
        <title>Whole genome assemblies of Zophobas morio and Tenebrio molitor.</title>
        <authorList>
            <person name="Kaur S."/>
            <person name="Stinson S.A."/>
            <person name="diCenzo G.C."/>
        </authorList>
    </citation>
    <scope>NUCLEOTIDE SEQUENCE</scope>
    <source>
        <strain evidence="19">QUZm001</strain>
    </source>
</reference>
<dbReference type="FunFam" id="2.60.40.1660:FF:000004">
    <property type="entry name" value="sodium/potassium-transporting ATPase subunit beta-2"/>
    <property type="match status" value="1"/>
</dbReference>
<dbReference type="Gene3D" id="2.60.40.1660">
    <property type="entry name" value="Na, k-atpase alpha subunit"/>
    <property type="match status" value="1"/>
</dbReference>
<dbReference type="InterPro" id="IPR000402">
    <property type="entry name" value="Na/K_ATPase_sub_beta"/>
</dbReference>
<evidence type="ECO:0000256" key="16">
    <source>
        <dbReference type="ARBA" id="ARBA00023201"/>
    </source>
</evidence>
<evidence type="ECO:0000256" key="7">
    <source>
        <dbReference type="ARBA" id="ARBA00022692"/>
    </source>
</evidence>
<keyword evidence="11" id="KW-0915">Sodium</keyword>
<evidence type="ECO:0000313" key="20">
    <source>
        <dbReference type="Proteomes" id="UP001168821"/>
    </source>
</evidence>
<dbReference type="Proteomes" id="UP001168821">
    <property type="component" value="Unassembled WGS sequence"/>
</dbReference>
<evidence type="ECO:0000256" key="9">
    <source>
        <dbReference type="ARBA" id="ARBA00022968"/>
    </source>
</evidence>
<dbReference type="PROSITE" id="PS00390">
    <property type="entry name" value="ATPASE_NA_K_BETA_1"/>
    <property type="match status" value="1"/>
</dbReference>
<keyword evidence="6" id="KW-0740">Sodium/potassium transport</keyword>
<dbReference type="Pfam" id="PF00287">
    <property type="entry name" value="Na_K-ATPase"/>
    <property type="match status" value="1"/>
</dbReference>
<organism evidence="19 20">
    <name type="scientific">Zophobas morio</name>
    <dbReference type="NCBI Taxonomy" id="2755281"/>
    <lineage>
        <taxon>Eukaryota</taxon>
        <taxon>Metazoa</taxon>
        <taxon>Ecdysozoa</taxon>
        <taxon>Arthropoda</taxon>
        <taxon>Hexapoda</taxon>
        <taxon>Insecta</taxon>
        <taxon>Pterygota</taxon>
        <taxon>Neoptera</taxon>
        <taxon>Endopterygota</taxon>
        <taxon>Coleoptera</taxon>
        <taxon>Polyphaga</taxon>
        <taxon>Cucujiformia</taxon>
        <taxon>Tenebrionidae</taxon>
        <taxon>Zophobas</taxon>
    </lineage>
</organism>
<keyword evidence="12" id="KW-0406">Ion transport</keyword>
<keyword evidence="7 18" id="KW-0812">Transmembrane</keyword>
<dbReference type="GO" id="GO:0005890">
    <property type="term" value="C:sodium:potassium-exchanging ATPase complex"/>
    <property type="evidence" value="ECO:0007669"/>
    <property type="project" value="InterPro"/>
</dbReference>
<comment type="similarity">
    <text evidence="2">Belongs to the X(+)/potassium ATPases subunit beta family.</text>
</comment>
<evidence type="ECO:0000256" key="8">
    <source>
        <dbReference type="ARBA" id="ARBA00022958"/>
    </source>
</evidence>
<accession>A0AA38IN11</accession>
<evidence type="ECO:0000256" key="12">
    <source>
        <dbReference type="ARBA" id="ARBA00023065"/>
    </source>
</evidence>
<comment type="subcellular location">
    <subcellularLocation>
        <location evidence="1">Cell membrane</location>
        <topology evidence="1">Single-pass type II membrane protein</topology>
    </subcellularLocation>
</comment>
<keyword evidence="4" id="KW-1003">Cell membrane</keyword>
<evidence type="ECO:0000256" key="17">
    <source>
        <dbReference type="ARBA" id="ARBA00025540"/>
    </source>
</evidence>
<name>A0AA38IN11_9CUCU</name>
<dbReference type="GO" id="GO:0006883">
    <property type="term" value="P:intracellular sodium ion homeostasis"/>
    <property type="evidence" value="ECO:0007669"/>
    <property type="project" value="TreeGrafter"/>
</dbReference>
<feature type="transmembrane region" description="Helical" evidence="18">
    <location>
        <begin position="46"/>
        <end position="68"/>
    </location>
</feature>
<keyword evidence="3" id="KW-0813">Transport</keyword>
<keyword evidence="13 18" id="KW-0472">Membrane</keyword>
<comment type="function">
    <text evidence="17">This is the non-catalytic component of the active enzyme, which catalyzes the hydrolysis of ATP coupled with the exchange of Na(+) and K(+) ions across the plasma membrane. The beta subunit regulates, through assembly of alpha/beta heterodimers, the number of sodium pumps transported to the plasma membrane.</text>
</comment>
<proteinExistence type="inferred from homology"/>
<evidence type="ECO:0000313" key="19">
    <source>
        <dbReference type="EMBL" id="KAJ3656982.1"/>
    </source>
</evidence>
<dbReference type="PANTHER" id="PTHR11523:SF28">
    <property type="entry name" value="NA_K-ATPASE BETA SUBUNIT ISOFORM 4-RELATED"/>
    <property type="match status" value="1"/>
</dbReference>
<keyword evidence="10 18" id="KW-1133">Transmembrane helix</keyword>
<evidence type="ECO:0000256" key="15">
    <source>
        <dbReference type="ARBA" id="ARBA00023180"/>
    </source>
</evidence>
<protein>
    <recommendedName>
        <fullName evidence="21">Sodium/potassium-transporting ATPase subunit beta-2</fullName>
    </recommendedName>
</protein>
<dbReference type="GO" id="GO:0001671">
    <property type="term" value="F:ATPase activator activity"/>
    <property type="evidence" value="ECO:0007669"/>
    <property type="project" value="TreeGrafter"/>
</dbReference>
<evidence type="ECO:0000256" key="6">
    <source>
        <dbReference type="ARBA" id="ARBA00022607"/>
    </source>
</evidence>
<keyword evidence="16" id="KW-0739">Sodium transport</keyword>
<evidence type="ECO:0000256" key="11">
    <source>
        <dbReference type="ARBA" id="ARBA00023053"/>
    </source>
</evidence>
<evidence type="ECO:0000256" key="18">
    <source>
        <dbReference type="SAM" id="Phobius"/>
    </source>
</evidence>
<dbReference type="InterPro" id="IPR038702">
    <property type="entry name" value="Na/K_ATPase_sub_beta_sf"/>
</dbReference>
<evidence type="ECO:0000256" key="14">
    <source>
        <dbReference type="ARBA" id="ARBA00023157"/>
    </source>
</evidence>
<evidence type="ECO:0000256" key="4">
    <source>
        <dbReference type="ARBA" id="ARBA00022475"/>
    </source>
</evidence>
<gene>
    <name evidence="19" type="ORF">Zmor_016018</name>
</gene>
<evidence type="ECO:0008006" key="21">
    <source>
        <dbReference type="Google" id="ProtNLM"/>
    </source>
</evidence>
<evidence type="ECO:0000256" key="1">
    <source>
        <dbReference type="ARBA" id="ARBA00004401"/>
    </source>
</evidence>